<dbReference type="InterPro" id="IPR018170">
    <property type="entry name" value="Aldo/ket_reductase_CS"/>
</dbReference>
<feature type="domain" description="NADP-dependent oxidoreductase" evidence="7">
    <location>
        <begin position="200"/>
        <end position="261"/>
    </location>
</feature>
<evidence type="ECO:0000313" key="8">
    <source>
        <dbReference type="EMBL" id="AZQ77558.1"/>
    </source>
</evidence>
<dbReference type="FunFam" id="3.20.20.100:FF:000002">
    <property type="entry name" value="2,5-diketo-D-gluconic acid reductase A"/>
    <property type="match status" value="1"/>
</dbReference>
<dbReference type="PRINTS" id="PR00069">
    <property type="entry name" value="ALDKETRDTASE"/>
</dbReference>
<evidence type="ECO:0000313" key="9">
    <source>
        <dbReference type="Proteomes" id="UP000280344"/>
    </source>
</evidence>
<dbReference type="PROSITE" id="PS00798">
    <property type="entry name" value="ALDOKETO_REDUCTASE_1"/>
    <property type="match status" value="1"/>
</dbReference>
<dbReference type="Gene3D" id="3.20.20.100">
    <property type="entry name" value="NADP-dependent oxidoreductase domain"/>
    <property type="match status" value="1"/>
</dbReference>
<dbReference type="KEGG" id="flh:EJ997_09640"/>
<organism evidence="8 9">
    <name type="scientific">Flaviflexus ciconiae</name>
    <dbReference type="NCBI Taxonomy" id="2496867"/>
    <lineage>
        <taxon>Bacteria</taxon>
        <taxon>Bacillati</taxon>
        <taxon>Actinomycetota</taxon>
        <taxon>Actinomycetes</taxon>
        <taxon>Actinomycetales</taxon>
        <taxon>Actinomycetaceae</taxon>
        <taxon>Flaviflexus</taxon>
    </lineage>
</organism>
<dbReference type="GO" id="GO:0016616">
    <property type="term" value="F:oxidoreductase activity, acting on the CH-OH group of donors, NAD or NADP as acceptor"/>
    <property type="evidence" value="ECO:0007669"/>
    <property type="project" value="UniProtKB-ARBA"/>
</dbReference>
<feature type="active site" description="Proton donor" evidence="4">
    <location>
        <position position="51"/>
    </location>
</feature>
<dbReference type="PANTHER" id="PTHR43827:SF3">
    <property type="entry name" value="NADP-DEPENDENT OXIDOREDUCTASE DOMAIN-CONTAINING PROTEIN"/>
    <property type="match status" value="1"/>
</dbReference>
<evidence type="ECO:0000259" key="7">
    <source>
        <dbReference type="Pfam" id="PF00248"/>
    </source>
</evidence>
<evidence type="ECO:0000256" key="1">
    <source>
        <dbReference type="ARBA" id="ARBA00007905"/>
    </source>
</evidence>
<feature type="domain" description="NADP-dependent oxidoreductase" evidence="7">
    <location>
        <begin position="20"/>
        <end position="194"/>
    </location>
</feature>
<reference evidence="8 9" key="1">
    <citation type="submission" date="2018-12" db="EMBL/GenBank/DDBJ databases">
        <title>Complete genome sequence of Flaviflexus sp. H23T48.</title>
        <authorList>
            <person name="Bae J.-W."/>
            <person name="Lee J.-Y."/>
        </authorList>
    </citation>
    <scope>NUCLEOTIDE SEQUENCE [LARGE SCALE GENOMIC DNA]</scope>
    <source>
        <strain evidence="8 9">H23T48</strain>
    </source>
</reference>
<comment type="similarity">
    <text evidence="1">Belongs to the aldo/keto reductase family.</text>
</comment>
<proteinExistence type="inferred from homology"/>
<dbReference type="InterPro" id="IPR020471">
    <property type="entry name" value="AKR"/>
</dbReference>
<gene>
    <name evidence="8" type="ORF">EJ997_09640</name>
</gene>
<dbReference type="SUPFAM" id="SSF51430">
    <property type="entry name" value="NAD(P)-linked oxidoreductase"/>
    <property type="match status" value="1"/>
</dbReference>
<keyword evidence="2" id="KW-0521">NADP</keyword>
<sequence length="279" mass="30659">MASVSPITFHNGVRIPQVGLGVWQVPADEVQQTVETALELGYRHIDGAAAYDNEEGVGAALKATGVDRDDIFVTTKLRNGEQGYESALKAFDDSRKRLGLDVIDLYLIHWPSPKRDLYVETWKAFEKLYEEGAVRAVGVANFLPEYLDRIIGEASIKPMVNQFELHPTFQQADVEAASKDAGLAVQAYSPLGRGDDLNAPEVKEIADRIEATPAQVILAWHLAKGRIIIPKSTNPDRMAENLSSADVHLSADDITLIDSLEAGNMVVLDPREVELSQIR</sequence>
<evidence type="ECO:0000256" key="3">
    <source>
        <dbReference type="ARBA" id="ARBA00023002"/>
    </source>
</evidence>
<dbReference type="Proteomes" id="UP000280344">
    <property type="component" value="Chromosome"/>
</dbReference>
<feature type="site" description="Lowers pKa of active site Tyr" evidence="6">
    <location>
        <position position="76"/>
    </location>
</feature>
<dbReference type="AlphaFoldDB" id="A0A3S9PZ20"/>
<protein>
    <submittedName>
        <fullName evidence="8">Aldo/keto reductase</fullName>
    </submittedName>
</protein>
<keyword evidence="9" id="KW-1185">Reference proteome</keyword>
<dbReference type="Pfam" id="PF00248">
    <property type="entry name" value="Aldo_ket_red"/>
    <property type="match status" value="2"/>
</dbReference>
<evidence type="ECO:0000256" key="2">
    <source>
        <dbReference type="ARBA" id="ARBA00022857"/>
    </source>
</evidence>
<dbReference type="RefSeq" id="WP_126704361.1">
    <property type="nucleotide sequence ID" value="NZ_CP034593.1"/>
</dbReference>
<dbReference type="PIRSF" id="PIRSF000097">
    <property type="entry name" value="AKR"/>
    <property type="match status" value="1"/>
</dbReference>
<evidence type="ECO:0000256" key="5">
    <source>
        <dbReference type="PIRSR" id="PIRSR000097-2"/>
    </source>
</evidence>
<name>A0A3S9PZ20_9ACTO</name>
<feature type="binding site" evidence="5">
    <location>
        <position position="109"/>
    </location>
    <ligand>
        <name>substrate</name>
    </ligand>
</feature>
<dbReference type="PANTHER" id="PTHR43827">
    <property type="entry name" value="2,5-DIKETO-D-GLUCONIC ACID REDUCTASE"/>
    <property type="match status" value="1"/>
</dbReference>
<evidence type="ECO:0000256" key="4">
    <source>
        <dbReference type="PIRSR" id="PIRSR000097-1"/>
    </source>
</evidence>
<keyword evidence="3" id="KW-0560">Oxidoreductase</keyword>
<dbReference type="InterPro" id="IPR023210">
    <property type="entry name" value="NADP_OxRdtase_dom"/>
</dbReference>
<dbReference type="OrthoDB" id="9804790at2"/>
<accession>A0A3S9PZ20</accession>
<dbReference type="EMBL" id="CP034593">
    <property type="protein sequence ID" value="AZQ77558.1"/>
    <property type="molecule type" value="Genomic_DNA"/>
</dbReference>
<dbReference type="InterPro" id="IPR036812">
    <property type="entry name" value="NAD(P)_OxRdtase_dom_sf"/>
</dbReference>
<evidence type="ECO:0000256" key="6">
    <source>
        <dbReference type="PIRSR" id="PIRSR000097-3"/>
    </source>
</evidence>